<proteinExistence type="predicted"/>
<comment type="caution">
    <text evidence="2">The sequence shown here is derived from an EMBL/GenBank/DDBJ whole genome shotgun (WGS) entry which is preliminary data.</text>
</comment>
<feature type="domain" description="DUF7352" evidence="1">
    <location>
        <begin position="1"/>
        <end position="88"/>
    </location>
</feature>
<sequence length="91" mass="10267">MRKIWKFTLPVTDHPIVLMPKGAKVLSAGVQHGDVQVWALVDPEAPKESRRFRVAGTGHPLEDEVVSLRFIDTVQMLGGSLIWHIFEYMEG</sequence>
<gene>
    <name evidence="2" type="ORF">LCGC14_3017550</name>
</gene>
<evidence type="ECO:0000259" key="1">
    <source>
        <dbReference type="Pfam" id="PF24043"/>
    </source>
</evidence>
<reference evidence="2" key="1">
    <citation type="journal article" date="2015" name="Nature">
        <title>Complex archaea that bridge the gap between prokaryotes and eukaryotes.</title>
        <authorList>
            <person name="Spang A."/>
            <person name="Saw J.H."/>
            <person name="Jorgensen S.L."/>
            <person name="Zaremba-Niedzwiedzka K."/>
            <person name="Martijn J."/>
            <person name="Lind A.E."/>
            <person name="van Eijk R."/>
            <person name="Schleper C."/>
            <person name="Guy L."/>
            <person name="Ettema T.J."/>
        </authorList>
    </citation>
    <scope>NUCLEOTIDE SEQUENCE</scope>
</reference>
<feature type="non-terminal residue" evidence="2">
    <location>
        <position position="91"/>
    </location>
</feature>
<accession>A0A0F8WWR5</accession>
<name>A0A0F8WWR5_9ZZZZ</name>
<dbReference type="EMBL" id="LAZR01062634">
    <property type="protein sequence ID" value="KKK61113.1"/>
    <property type="molecule type" value="Genomic_DNA"/>
</dbReference>
<organism evidence="2">
    <name type="scientific">marine sediment metagenome</name>
    <dbReference type="NCBI Taxonomy" id="412755"/>
    <lineage>
        <taxon>unclassified sequences</taxon>
        <taxon>metagenomes</taxon>
        <taxon>ecological metagenomes</taxon>
    </lineage>
</organism>
<dbReference type="InterPro" id="IPR055776">
    <property type="entry name" value="DUF7352"/>
</dbReference>
<dbReference type="Pfam" id="PF24043">
    <property type="entry name" value="DUF7352"/>
    <property type="match status" value="1"/>
</dbReference>
<evidence type="ECO:0000313" key="2">
    <source>
        <dbReference type="EMBL" id="KKK61113.1"/>
    </source>
</evidence>
<protein>
    <recommendedName>
        <fullName evidence="1">DUF7352 domain-containing protein</fullName>
    </recommendedName>
</protein>
<dbReference type="AlphaFoldDB" id="A0A0F8WWR5"/>